<dbReference type="AlphaFoldDB" id="A0A314Y738"/>
<gene>
    <name evidence="1" type="ORF">Pyn_19428</name>
</gene>
<protein>
    <submittedName>
        <fullName evidence="1">Uncharacterized protein</fullName>
    </submittedName>
</protein>
<reference evidence="1 2" key="1">
    <citation type="submission" date="2018-02" db="EMBL/GenBank/DDBJ databases">
        <title>Draft genome of wild Prunus yedoensis var. nudiflora.</title>
        <authorList>
            <person name="Baek S."/>
            <person name="Kim J.-H."/>
            <person name="Choi K."/>
            <person name="Kim G.-B."/>
            <person name="Cho A."/>
            <person name="Jang H."/>
            <person name="Shin C.-H."/>
            <person name="Yu H.-J."/>
            <person name="Mun J.-H."/>
        </authorList>
    </citation>
    <scope>NUCLEOTIDE SEQUENCE [LARGE SCALE GENOMIC DNA]</scope>
    <source>
        <strain evidence="2">cv. Jeju island</strain>
        <tissue evidence="1">Leaf</tissue>
    </source>
</reference>
<comment type="caution">
    <text evidence="1">The sequence shown here is derived from an EMBL/GenBank/DDBJ whole genome shotgun (WGS) entry which is preliminary data.</text>
</comment>
<evidence type="ECO:0000313" key="1">
    <source>
        <dbReference type="EMBL" id="PQP99793.1"/>
    </source>
</evidence>
<proteinExistence type="predicted"/>
<sequence>MAAGMLAAAKGWRLMAGMAAGMLTAAEGRKEYEFSRLLRSLQQLREIDFAQQMTPTLERVRVFLYFQ</sequence>
<dbReference type="Proteomes" id="UP000250321">
    <property type="component" value="Unassembled WGS sequence"/>
</dbReference>
<organism evidence="1 2">
    <name type="scientific">Prunus yedoensis var. nudiflora</name>
    <dbReference type="NCBI Taxonomy" id="2094558"/>
    <lineage>
        <taxon>Eukaryota</taxon>
        <taxon>Viridiplantae</taxon>
        <taxon>Streptophyta</taxon>
        <taxon>Embryophyta</taxon>
        <taxon>Tracheophyta</taxon>
        <taxon>Spermatophyta</taxon>
        <taxon>Magnoliopsida</taxon>
        <taxon>eudicotyledons</taxon>
        <taxon>Gunneridae</taxon>
        <taxon>Pentapetalae</taxon>
        <taxon>rosids</taxon>
        <taxon>fabids</taxon>
        <taxon>Rosales</taxon>
        <taxon>Rosaceae</taxon>
        <taxon>Amygdaloideae</taxon>
        <taxon>Amygdaleae</taxon>
        <taxon>Prunus</taxon>
    </lineage>
</organism>
<dbReference type="EMBL" id="PJQY01001772">
    <property type="protein sequence ID" value="PQP99793.1"/>
    <property type="molecule type" value="Genomic_DNA"/>
</dbReference>
<name>A0A314Y738_PRUYE</name>
<accession>A0A314Y738</accession>
<evidence type="ECO:0000313" key="2">
    <source>
        <dbReference type="Proteomes" id="UP000250321"/>
    </source>
</evidence>
<keyword evidence="2" id="KW-1185">Reference proteome</keyword>